<dbReference type="PROSITE" id="PS51278">
    <property type="entry name" value="GATASE_TYPE_2"/>
    <property type="match status" value="1"/>
</dbReference>
<keyword evidence="1 3" id="KW-0315">Glutamine amidotransferase</keyword>
<dbReference type="PANTHER" id="PTHR42824:SF1">
    <property type="entry name" value="GLUTAMINE AMIDOTRANSFERASE YAFJ-RELATED"/>
    <property type="match status" value="1"/>
</dbReference>
<dbReference type="CDD" id="cd01908">
    <property type="entry name" value="YafJ"/>
    <property type="match status" value="1"/>
</dbReference>
<feature type="domain" description="Glutamine amidotransferase type-2" evidence="2">
    <location>
        <begin position="2"/>
        <end position="251"/>
    </location>
</feature>
<comment type="caution">
    <text evidence="3">The sequence shown here is derived from an EMBL/GenBank/DDBJ whole genome shotgun (WGS) entry which is preliminary data.</text>
</comment>
<protein>
    <submittedName>
        <fullName evidence="3">Putative glutamine amidotransferase</fullName>
    </submittedName>
</protein>
<dbReference type="RefSeq" id="WP_021712037.1">
    <property type="nucleotide sequence ID" value="NZ_BATM01000001.1"/>
</dbReference>
<dbReference type="InterPro" id="IPR026869">
    <property type="entry name" value="EgtC-like"/>
</dbReference>
<evidence type="ECO:0000256" key="1">
    <source>
        <dbReference type="ARBA" id="ARBA00022962"/>
    </source>
</evidence>
<organism evidence="3 4">
    <name type="scientific">Vibrio ezurae NBRC 102218</name>
    <dbReference type="NCBI Taxonomy" id="1219080"/>
    <lineage>
        <taxon>Bacteria</taxon>
        <taxon>Pseudomonadati</taxon>
        <taxon>Pseudomonadota</taxon>
        <taxon>Gammaproteobacteria</taxon>
        <taxon>Vibrionales</taxon>
        <taxon>Vibrionaceae</taxon>
        <taxon>Vibrio</taxon>
    </lineage>
</organism>
<dbReference type="EMBL" id="BATM01000001">
    <property type="protein sequence ID" value="GAD78313.1"/>
    <property type="molecule type" value="Genomic_DNA"/>
</dbReference>
<evidence type="ECO:0000313" key="3">
    <source>
        <dbReference type="EMBL" id="GAD78313.1"/>
    </source>
</evidence>
<keyword evidence="3" id="KW-0808">Transferase</keyword>
<dbReference type="eggNOG" id="COG0121">
    <property type="taxonomic scope" value="Bacteria"/>
</dbReference>
<dbReference type="AlphaFoldDB" id="U3CJD6"/>
<dbReference type="PANTHER" id="PTHR42824">
    <property type="entry name" value="GLUTAMINE AMIDOTRANSFERASE"/>
    <property type="match status" value="1"/>
</dbReference>
<dbReference type="Proteomes" id="UP000016562">
    <property type="component" value="Unassembled WGS sequence"/>
</dbReference>
<dbReference type="SUPFAM" id="SSF56235">
    <property type="entry name" value="N-terminal nucleophile aminohydrolases (Ntn hydrolases)"/>
    <property type="match status" value="1"/>
</dbReference>
<accession>U3CJD6</accession>
<evidence type="ECO:0000313" key="4">
    <source>
        <dbReference type="Proteomes" id="UP000016562"/>
    </source>
</evidence>
<dbReference type="InterPro" id="IPR017932">
    <property type="entry name" value="GATase_2_dom"/>
</dbReference>
<dbReference type="InterPro" id="IPR029055">
    <property type="entry name" value="Ntn_hydrolases_N"/>
</dbReference>
<keyword evidence="4" id="KW-1185">Reference proteome</keyword>
<proteinExistence type="predicted"/>
<dbReference type="GO" id="GO:0016740">
    <property type="term" value="F:transferase activity"/>
    <property type="evidence" value="ECO:0007669"/>
    <property type="project" value="UniProtKB-KW"/>
</dbReference>
<gene>
    <name evidence="3" type="ORF">VEZ01S_01_00920</name>
</gene>
<dbReference type="OrthoDB" id="321954at2"/>
<dbReference type="STRING" id="1219080.VEZ01S_01_00920"/>
<reference evidence="3 4" key="1">
    <citation type="submission" date="2013-09" db="EMBL/GenBank/DDBJ databases">
        <title>Whole genome shotgun sequence of Vibrio ezurae NBRC 102218.</title>
        <authorList>
            <person name="Yoshida I."/>
            <person name="Hosoyama A."/>
            <person name="Numata M."/>
            <person name="Hashimoto M."/>
            <person name="Hosoyama Y."/>
            <person name="Tsuchikane K."/>
            <person name="Noguchi M."/>
            <person name="Hirakata S."/>
            <person name="Ichikawa N."/>
            <person name="Ohji S."/>
            <person name="Yamazoe A."/>
            <person name="Fujita N."/>
        </authorList>
    </citation>
    <scope>NUCLEOTIDE SEQUENCE [LARGE SCALE GENOMIC DNA]</scope>
    <source>
        <strain evidence="3 4">NBRC 102218</strain>
    </source>
</reference>
<sequence length="280" mass="31549">MCELLGMSANVPTDICFSFTGLIQRGGNTGPHRDGWGITFYEGKGFRTFKDPNPSCDSKIAELVQSYPIKSCAVVSHIRQANRGGVNLENTHPFTRELWGRYWTFAHNGQLTGYQALPVSRHRSVGETDSEKAFCWILDNLEARYPEPPQDMKEVFQFLVEKCDELREMGVFNMLLSDGEYVLAYCTNHLYYITRRAPFGKASLIDEDVTINFQEETTPNDVVSIIATQPLTQDEVWHRLKPGEFTLFQFGEVIDGNASALADVAYAEAKPRCQAPTEAL</sequence>
<name>U3CJD6_9VIBR</name>
<evidence type="ECO:0000259" key="2">
    <source>
        <dbReference type="PROSITE" id="PS51278"/>
    </source>
</evidence>
<dbReference type="Pfam" id="PF13230">
    <property type="entry name" value="GATase_4"/>
    <property type="match status" value="1"/>
</dbReference>
<dbReference type="Gene3D" id="3.60.20.10">
    <property type="entry name" value="Glutamine Phosphoribosylpyrophosphate, subunit 1, domain 1"/>
    <property type="match status" value="1"/>
</dbReference>